<dbReference type="InterPro" id="IPR011990">
    <property type="entry name" value="TPR-like_helical_dom_sf"/>
</dbReference>
<dbReference type="PANTHER" id="PTHR14094:SF9">
    <property type="entry name" value="SIGNAL RECOGNITION PARTICLE SUBUNIT SRP72"/>
    <property type="match status" value="1"/>
</dbReference>
<comment type="function">
    <text evidence="9">Component of the signal recognition particle (SRP) complex, a ribonucleoprotein complex that mediates the cotranslational targeting of secretory and membrane proteins to the endoplasmic reticulum (ER).</text>
</comment>
<dbReference type="InterPro" id="IPR013699">
    <property type="entry name" value="Signal_recog_part_SRP72_RNA-bd"/>
</dbReference>
<dbReference type="Proteomes" id="UP000268321">
    <property type="component" value="Unassembled WGS sequence"/>
</dbReference>
<accession>A0A4P9ZHQ0</accession>
<dbReference type="SUPFAM" id="SSF48452">
    <property type="entry name" value="TPR-like"/>
    <property type="match status" value="1"/>
</dbReference>
<evidence type="ECO:0000256" key="3">
    <source>
        <dbReference type="ARBA" id="ARBA00007676"/>
    </source>
</evidence>
<dbReference type="GO" id="GO:0005783">
    <property type="term" value="C:endoplasmic reticulum"/>
    <property type="evidence" value="ECO:0007669"/>
    <property type="project" value="UniProtKB-SubCell"/>
</dbReference>
<dbReference type="AlphaFoldDB" id="A0A4P9ZHQ0"/>
<evidence type="ECO:0000256" key="8">
    <source>
        <dbReference type="ARBA" id="ARBA00023274"/>
    </source>
</evidence>
<keyword evidence="6" id="KW-0256">Endoplasmic reticulum</keyword>
<feature type="domain" description="Signal recognition particle SRP72 subunit RNA-binding" evidence="11">
    <location>
        <begin position="560"/>
        <end position="615"/>
    </location>
</feature>
<evidence type="ECO:0000256" key="1">
    <source>
        <dbReference type="ARBA" id="ARBA00004240"/>
    </source>
</evidence>
<sequence length="657" mass="73779">MSSSIISSFKSLNVAAAQDYLDHEAIFQASYQYLAKVKEFRDIKAVHNVMVALINSDRYYRALEFLKQVPEDILREFPLEKAYIYYKTGDLTSVEELFASSLDSVEVSDILKTALKHVMAQCYYQSGHMLKALELYQELKNESRVDNELDIACNERAIISQLPSGSHVKVPMMSVSEHEKSYDFIFNEALIELRNNDIEKCLALLKKASSMCHEKNAAFDPADLLAELAPIELALAYVYQVTAHTSEATATLKSLDMDAVTDLMTKHIIKANLVSLTGAPDNVNFTARELNYKDVLHHNRNKMTRSQFRSLVNNHLLLAYQGNTLSKSSSYCTTPLMKLFSEEFGDYTPRIFKLLVRLDIKMADLNTEANWKAISKKIYKLSLLELAKETISDTAVDAALLLVLVNTKSGKFDQSIAVLEQIGHRELASDFSTFHASLFGALVNLYEATKSHKKLATLFSSMIEKFATFTAGDLKNSALYNFVRSVVFRLIGVDSDIDVGLILHTLQTARPDDGCIKTVLGGTSSSTERDLAAQDDVETLLEVDVDQLMAQIPQAHVLSKKGSKKGQSASYKVTKKARKPKFSKTKVVKLGDNFDVNSLDPERWLPMKLRSYYRPPKRDKRKARGHQGALERSPAPSSQSTSTKSKQQKKKKKKGWK</sequence>
<protein>
    <recommendedName>
        <fullName evidence="4 9">Signal recognition particle subunit SRP72</fullName>
    </recommendedName>
</protein>
<feature type="compositionally biased region" description="Basic residues" evidence="10">
    <location>
        <begin position="646"/>
        <end position="657"/>
    </location>
</feature>
<evidence type="ECO:0000256" key="5">
    <source>
        <dbReference type="ARBA" id="ARBA00022490"/>
    </source>
</evidence>
<dbReference type="Pfam" id="PF08492">
    <property type="entry name" value="SRP72"/>
    <property type="match status" value="1"/>
</dbReference>
<dbReference type="PANTHER" id="PTHR14094">
    <property type="entry name" value="SIGNAL RECOGNITION PARTICLE 72"/>
    <property type="match status" value="1"/>
</dbReference>
<reference evidence="13" key="1">
    <citation type="journal article" date="2018" name="Nat. Microbiol.">
        <title>Leveraging single-cell genomics to expand the fungal tree of life.</title>
        <authorList>
            <person name="Ahrendt S.R."/>
            <person name="Quandt C.A."/>
            <person name="Ciobanu D."/>
            <person name="Clum A."/>
            <person name="Salamov A."/>
            <person name="Andreopoulos B."/>
            <person name="Cheng J.F."/>
            <person name="Woyke T."/>
            <person name="Pelin A."/>
            <person name="Henrissat B."/>
            <person name="Reynolds N.K."/>
            <person name="Benny G.L."/>
            <person name="Smith M.E."/>
            <person name="James T.Y."/>
            <person name="Grigoriev I.V."/>
        </authorList>
    </citation>
    <scope>NUCLEOTIDE SEQUENCE [LARGE SCALE GENOMIC DNA]</scope>
    <source>
        <strain evidence="13">Baker2002</strain>
    </source>
</reference>
<proteinExistence type="inferred from homology"/>
<comment type="subcellular location">
    <subcellularLocation>
        <location evidence="2 9">Cytoplasm</location>
    </subcellularLocation>
    <subcellularLocation>
        <location evidence="1">Endoplasmic reticulum</location>
    </subcellularLocation>
</comment>
<evidence type="ECO:0000256" key="4">
    <source>
        <dbReference type="ARBA" id="ARBA00018350"/>
    </source>
</evidence>
<comment type="similarity">
    <text evidence="3 9">Belongs to the SRP72 family.</text>
</comment>
<feature type="compositionally biased region" description="Basic residues" evidence="10">
    <location>
        <begin position="615"/>
        <end position="625"/>
    </location>
</feature>
<keyword evidence="8 9" id="KW-0687">Ribonucleoprotein</keyword>
<evidence type="ECO:0000256" key="10">
    <source>
        <dbReference type="SAM" id="MobiDB-lite"/>
    </source>
</evidence>
<feature type="region of interest" description="Disordered" evidence="10">
    <location>
        <begin position="608"/>
        <end position="657"/>
    </location>
</feature>
<keyword evidence="5 9" id="KW-0963">Cytoplasm</keyword>
<evidence type="ECO:0000256" key="7">
    <source>
        <dbReference type="ARBA" id="ARBA00023135"/>
    </source>
</evidence>
<evidence type="ECO:0000256" key="9">
    <source>
        <dbReference type="PIRNR" id="PIRNR038922"/>
    </source>
</evidence>
<dbReference type="OrthoDB" id="5421607at2759"/>
<dbReference type="InterPro" id="IPR026270">
    <property type="entry name" value="SRP72"/>
</dbReference>
<evidence type="ECO:0000256" key="2">
    <source>
        <dbReference type="ARBA" id="ARBA00004496"/>
    </source>
</evidence>
<evidence type="ECO:0000313" key="13">
    <source>
        <dbReference type="Proteomes" id="UP000268321"/>
    </source>
</evidence>
<dbReference type="GO" id="GO:0006614">
    <property type="term" value="P:SRP-dependent cotranslational protein targeting to membrane"/>
    <property type="evidence" value="ECO:0007669"/>
    <property type="project" value="UniProtKB-UniRule"/>
</dbReference>
<evidence type="ECO:0000259" key="11">
    <source>
        <dbReference type="Pfam" id="PF08492"/>
    </source>
</evidence>
<dbReference type="PIRSF" id="PIRSF038922">
    <property type="entry name" value="SRP72"/>
    <property type="match status" value="1"/>
</dbReference>
<evidence type="ECO:0000313" key="12">
    <source>
        <dbReference type="EMBL" id="RKP32478.1"/>
    </source>
</evidence>
<dbReference type="Gene3D" id="1.25.40.10">
    <property type="entry name" value="Tetratricopeptide repeat domain"/>
    <property type="match status" value="1"/>
</dbReference>
<dbReference type="EMBL" id="ML004431">
    <property type="protein sequence ID" value="RKP32478.1"/>
    <property type="molecule type" value="Genomic_DNA"/>
</dbReference>
<dbReference type="GO" id="GO:0043022">
    <property type="term" value="F:ribosome binding"/>
    <property type="evidence" value="ECO:0007669"/>
    <property type="project" value="TreeGrafter"/>
</dbReference>
<organism evidence="12 13">
    <name type="scientific">Metschnikowia bicuspidata</name>
    <dbReference type="NCBI Taxonomy" id="27322"/>
    <lineage>
        <taxon>Eukaryota</taxon>
        <taxon>Fungi</taxon>
        <taxon>Dikarya</taxon>
        <taxon>Ascomycota</taxon>
        <taxon>Saccharomycotina</taxon>
        <taxon>Pichiomycetes</taxon>
        <taxon>Metschnikowiaceae</taxon>
        <taxon>Metschnikowia</taxon>
    </lineage>
</organism>
<keyword evidence="13" id="KW-1185">Reference proteome</keyword>
<dbReference type="GO" id="GO:0008312">
    <property type="term" value="F:7S RNA binding"/>
    <property type="evidence" value="ECO:0007669"/>
    <property type="project" value="InterPro"/>
</dbReference>
<evidence type="ECO:0000256" key="6">
    <source>
        <dbReference type="ARBA" id="ARBA00022824"/>
    </source>
</evidence>
<keyword evidence="7 9" id="KW-0733">Signal recognition particle</keyword>
<gene>
    <name evidence="12" type="ORF">METBISCDRAFT_25710</name>
</gene>
<name>A0A4P9ZHQ0_9ASCO</name>
<dbReference type="GO" id="GO:0005786">
    <property type="term" value="C:signal recognition particle, endoplasmic reticulum targeting"/>
    <property type="evidence" value="ECO:0007669"/>
    <property type="project" value="UniProtKB-UniRule"/>
</dbReference>